<proteinExistence type="predicted"/>
<protein>
    <submittedName>
        <fullName evidence="1">Uncharacterized protein</fullName>
    </submittedName>
</protein>
<dbReference type="EMBL" id="HACA01018511">
    <property type="protein sequence ID" value="CDW35872.1"/>
    <property type="molecule type" value="Transcribed_RNA"/>
</dbReference>
<feature type="non-terminal residue" evidence="1">
    <location>
        <position position="44"/>
    </location>
</feature>
<accession>A0A0K2UD78</accession>
<evidence type="ECO:0000313" key="1">
    <source>
        <dbReference type="EMBL" id="CDW35872.1"/>
    </source>
</evidence>
<organism evidence="1">
    <name type="scientific">Lepeophtheirus salmonis</name>
    <name type="common">Salmon louse</name>
    <name type="synonym">Caligus salmonis</name>
    <dbReference type="NCBI Taxonomy" id="72036"/>
    <lineage>
        <taxon>Eukaryota</taxon>
        <taxon>Metazoa</taxon>
        <taxon>Ecdysozoa</taxon>
        <taxon>Arthropoda</taxon>
        <taxon>Crustacea</taxon>
        <taxon>Multicrustacea</taxon>
        <taxon>Hexanauplia</taxon>
        <taxon>Copepoda</taxon>
        <taxon>Siphonostomatoida</taxon>
        <taxon>Caligidae</taxon>
        <taxon>Lepeophtheirus</taxon>
    </lineage>
</organism>
<dbReference type="AlphaFoldDB" id="A0A0K2UD78"/>
<name>A0A0K2UD78_LEPSM</name>
<sequence>MVAASAKTSKDVAVYTSCKLVKRYLSKMCKTRGSTLNEVLAIVN</sequence>
<reference evidence="1" key="1">
    <citation type="submission" date="2014-05" db="EMBL/GenBank/DDBJ databases">
        <authorList>
            <person name="Chronopoulou M."/>
        </authorList>
    </citation>
    <scope>NUCLEOTIDE SEQUENCE</scope>
    <source>
        <tissue evidence="1">Whole organism</tissue>
    </source>
</reference>